<organism evidence="1 2">
    <name type="scientific">Sphingomonas quercus</name>
    <dbReference type="NCBI Taxonomy" id="2842451"/>
    <lineage>
        <taxon>Bacteria</taxon>
        <taxon>Pseudomonadati</taxon>
        <taxon>Pseudomonadota</taxon>
        <taxon>Alphaproteobacteria</taxon>
        <taxon>Sphingomonadales</taxon>
        <taxon>Sphingomonadaceae</taxon>
        <taxon>Sphingomonas</taxon>
    </lineage>
</organism>
<keyword evidence="2" id="KW-1185">Reference proteome</keyword>
<dbReference type="InterPro" id="IPR010287">
    <property type="entry name" value="DUF892_YciF-like"/>
</dbReference>
<proteinExistence type="predicted"/>
<dbReference type="Pfam" id="PF05974">
    <property type="entry name" value="DUF892"/>
    <property type="match status" value="1"/>
</dbReference>
<evidence type="ECO:0000313" key="2">
    <source>
        <dbReference type="Proteomes" id="UP000776276"/>
    </source>
</evidence>
<sequence>MSSDAKAVYQSSLSATHAAEKQGLQMMETQLTHLQNFPDYAAVLEAHCATTREQIARIERALEETGSSPSTIKEAVTQTVGTVGAAVHTVFPDTHLKNMFTGYGYQFYQIAAYTSLEALAEAAGFAHHKAWIEQSRQEEQQAADRVKPLIASVTLKYLEMETQSK</sequence>
<dbReference type="Proteomes" id="UP000776276">
    <property type="component" value="Unassembled WGS sequence"/>
</dbReference>
<name>A0ABS6BHR4_9SPHN</name>
<dbReference type="RefSeq" id="WP_216322956.1">
    <property type="nucleotide sequence ID" value="NZ_JAHKRT010000003.1"/>
</dbReference>
<evidence type="ECO:0000313" key="1">
    <source>
        <dbReference type="EMBL" id="MBU3077848.1"/>
    </source>
</evidence>
<protein>
    <submittedName>
        <fullName evidence="1">Ferritin-like domain-containing protein</fullName>
    </submittedName>
</protein>
<accession>A0ABS6BHR4</accession>
<comment type="caution">
    <text evidence="1">The sequence shown here is derived from an EMBL/GenBank/DDBJ whole genome shotgun (WGS) entry which is preliminary data.</text>
</comment>
<gene>
    <name evidence="1" type="ORF">KOF26_08230</name>
</gene>
<reference evidence="1 2" key="1">
    <citation type="submission" date="2021-06" db="EMBL/GenBank/DDBJ databases">
        <title>Sphingomonas sp. XMGL2, whole genome shotgun sequencing project.</title>
        <authorList>
            <person name="Zhao G."/>
            <person name="Shen L."/>
        </authorList>
    </citation>
    <scope>NUCLEOTIDE SEQUENCE [LARGE SCALE GENOMIC DNA]</scope>
    <source>
        <strain evidence="1 2">XMGL2</strain>
    </source>
</reference>
<dbReference type="EMBL" id="JAHKRT010000003">
    <property type="protein sequence ID" value="MBU3077848.1"/>
    <property type="molecule type" value="Genomic_DNA"/>
</dbReference>